<dbReference type="GO" id="GO:0000976">
    <property type="term" value="F:transcription cis-regulatory region binding"/>
    <property type="evidence" value="ECO:0007669"/>
    <property type="project" value="TreeGrafter"/>
</dbReference>
<dbReference type="SMART" id="SM00354">
    <property type="entry name" value="HTH_LACI"/>
    <property type="match status" value="1"/>
</dbReference>
<dbReference type="SUPFAM" id="SSF47413">
    <property type="entry name" value="lambda repressor-like DNA-binding domains"/>
    <property type="match status" value="1"/>
</dbReference>
<dbReference type="PANTHER" id="PTHR30146:SF148">
    <property type="entry name" value="HTH-TYPE TRANSCRIPTIONAL REPRESSOR PURR-RELATED"/>
    <property type="match status" value="1"/>
</dbReference>
<evidence type="ECO:0000256" key="4">
    <source>
        <dbReference type="ARBA" id="ARBA00023163"/>
    </source>
</evidence>
<dbReference type="EMBL" id="CAFBMZ010000006">
    <property type="protein sequence ID" value="CAB4916915.1"/>
    <property type="molecule type" value="Genomic_DNA"/>
</dbReference>
<dbReference type="PANTHER" id="PTHR30146">
    <property type="entry name" value="LACI-RELATED TRANSCRIPTIONAL REPRESSOR"/>
    <property type="match status" value="1"/>
</dbReference>
<dbReference type="InterPro" id="IPR028082">
    <property type="entry name" value="Peripla_BP_I"/>
</dbReference>
<evidence type="ECO:0000256" key="3">
    <source>
        <dbReference type="ARBA" id="ARBA00023125"/>
    </source>
</evidence>
<sequence length="339" mass="36643">MVTTKALAAELGVSIATVSRALNGKPGLSSSLRKKILAEAALRHTVLNPAARMLATAKSESVCFAVYHLSGPVSRDPFYFPILMGLEEETRQVGLQLTISVIGDEEVKDAASWRVISEHRSDGVILNGPFVPASFILKLHSLGVPVVLIDNFNELLPVDAVVAADRSGANEAAKHILSLGHKDAVILSGPKDWYSNVERCAGFIDAFTNKGLPAPEIFYGDDTTFETGKKLFKKAIKKKPTAVFSVNDALALGAIEEATAMGYSIPRDISFTGFDDVDGAKSSRIPLTTVSVPREFLGRAAGRLFWSRIDDPGAPRQRVEIETKLIVRESTQRVKKGKN</sequence>
<name>A0A6J7HKE9_9ZZZZ</name>
<dbReference type="AlphaFoldDB" id="A0A6J7HKE9"/>
<keyword evidence="4" id="KW-0804">Transcription</keyword>
<dbReference type="PROSITE" id="PS50932">
    <property type="entry name" value="HTH_LACI_2"/>
    <property type="match status" value="1"/>
</dbReference>
<dbReference type="GO" id="GO:0003700">
    <property type="term" value="F:DNA-binding transcription factor activity"/>
    <property type="evidence" value="ECO:0007669"/>
    <property type="project" value="TreeGrafter"/>
</dbReference>
<keyword evidence="1" id="KW-0678">Repressor</keyword>
<feature type="domain" description="HTH lacI-type" evidence="5">
    <location>
        <begin position="2"/>
        <end position="56"/>
    </location>
</feature>
<evidence type="ECO:0000256" key="1">
    <source>
        <dbReference type="ARBA" id="ARBA00022491"/>
    </source>
</evidence>
<dbReference type="CDD" id="cd06267">
    <property type="entry name" value="PBP1_LacI_sugar_binding-like"/>
    <property type="match status" value="1"/>
</dbReference>
<keyword evidence="3" id="KW-0238">DNA-binding</keyword>
<dbReference type="Pfam" id="PF13377">
    <property type="entry name" value="Peripla_BP_3"/>
    <property type="match status" value="1"/>
</dbReference>
<organism evidence="6">
    <name type="scientific">freshwater metagenome</name>
    <dbReference type="NCBI Taxonomy" id="449393"/>
    <lineage>
        <taxon>unclassified sequences</taxon>
        <taxon>metagenomes</taxon>
        <taxon>ecological metagenomes</taxon>
    </lineage>
</organism>
<reference evidence="6" key="1">
    <citation type="submission" date="2020-05" db="EMBL/GenBank/DDBJ databases">
        <authorList>
            <person name="Chiriac C."/>
            <person name="Salcher M."/>
            <person name="Ghai R."/>
            <person name="Kavagutti S V."/>
        </authorList>
    </citation>
    <scope>NUCLEOTIDE SEQUENCE</scope>
</reference>
<dbReference type="InterPro" id="IPR046335">
    <property type="entry name" value="LacI/GalR-like_sensor"/>
</dbReference>
<dbReference type="Gene3D" id="3.40.50.2300">
    <property type="match status" value="2"/>
</dbReference>
<evidence type="ECO:0000256" key="2">
    <source>
        <dbReference type="ARBA" id="ARBA00023015"/>
    </source>
</evidence>
<accession>A0A6J7HKE9</accession>
<keyword evidence="2" id="KW-0805">Transcription regulation</keyword>
<evidence type="ECO:0000259" key="5">
    <source>
        <dbReference type="PROSITE" id="PS50932"/>
    </source>
</evidence>
<protein>
    <submittedName>
        <fullName evidence="6">Unannotated protein</fullName>
    </submittedName>
</protein>
<gene>
    <name evidence="6" type="ORF">UFOPK3684_00155</name>
</gene>
<dbReference type="Gene3D" id="1.10.260.40">
    <property type="entry name" value="lambda repressor-like DNA-binding domains"/>
    <property type="match status" value="1"/>
</dbReference>
<dbReference type="CDD" id="cd01392">
    <property type="entry name" value="HTH_LacI"/>
    <property type="match status" value="1"/>
</dbReference>
<dbReference type="InterPro" id="IPR010982">
    <property type="entry name" value="Lambda_DNA-bd_dom_sf"/>
</dbReference>
<dbReference type="InterPro" id="IPR000843">
    <property type="entry name" value="HTH_LacI"/>
</dbReference>
<evidence type="ECO:0000313" key="6">
    <source>
        <dbReference type="EMBL" id="CAB4916915.1"/>
    </source>
</evidence>
<dbReference type="SUPFAM" id="SSF53822">
    <property type="entry name" value="Periplasmic binding protein-like I"/>
    <property type="match status" value="1"/>
</dbReference>
<proteinExistence type="predicted"/>